<dbReference type="RefSeq" id="XP_002295455.1">
    <property type="nucleotide sequence ID" value="XM_002295419.1"/>
</dbReference>
<dbReference type="PANTHER" id="PTHR43591">
    <property type="entry name" value="METHYLTRANSFERASE"/>
    <property type="match status" value="1"/>
</dbReference>
<dbReference type="STRING" id="35128.B5YM15"/>
<dbReference type="CDD" id="cd02440">
    <property type="entry name" value="AdoMet_MTases"/>
    <property type="match status" value="1"/>
</dbReference>
<evidence type="ECO:0000259" key="1">
    <source>
        <dbReference type="Pfam" id="PF08242"/>
    </source>
</evidence>
<reference evidence="2 3" key="1">
    <citation type="journal article" date="2004" name="Science">
        <title>The genome of the diatom Thalassiosira pseudonana: ecology, evolution, and metabolism.</title>
        <authorList>
            <person name="Armbrust E.V."/>
            <person name="Berges J.A."/>
            <person name="Bowler C."/>
            <person name="Green B.R."/>
            <person name="Martinez D."/>
            <person name="Putnam N.H."/>
            <person name="Zhou S."/>
            <person name="Allen A.E."/>
            <person name="Apt K.E."/>
            <person name="Bechner M."/>
            <person name="Brzezinski M.A."/>
            <person name="Chaal B.K."/>
            <person name="Chiovitti A."/>
            <person name="Davis A.K."/>
            <person name="Demarest M.S."/>
            <person name="Detter J.C."/>
            <person name="Glavina T."/>
            <person name="Goodstein D."/>
            <person name="Hadi M.Z."/>
            <person name="Hellsten U."/>
            <person name="Hildebrand M."/>
            <person name="Jenkins B.D."/>
            <person name="Jurka J."/>
            <person name="Kapitonov V.V."/>
            <person name="Kroger N."/>
            <person name="Lau W.W."/>
            <person name="Lane T.W."/>
            <person name="Larimer F.W."/>
            <person name="Lippmeier J.C."/>
            <person name="Lucas S."/>
            <person name="Medina M."/>
            <person name="Montsant A."/>
            <person name="Obornik M."/>
            <person name="Parker M.S."/>
            <person name="Palenik B."/>
            <person name="Pazour G.J."/>
            <person name="Richardson P.M."/>
            <person name="Rynearson T.A."/>
            <person name="Saito M.A."/>
            <person name="Schwartz D.C."/>
            <person name="Thamatrakoln K."/>
            <person name="Valentin K."/>
            <person name="Vardi A."/>
            <person name="Wilkerson F.P."/>
            <person name="Rokhsar D.S."/>
        </authorList>
    </citation>
    <scope>NUCLEOTIDE SEQUENCE [LARGE SCALE GENOMIC DNA]</scope>
    <source>
        <strain evidence="2 3">CCMP1335</strain>
    </source>
</reference>
<dbReference type="eggNOG" id="ENOG502QZAE">
    <property type="taxonomic scope" value="Eukaryota"/>
</dbReference>
<evidence type="ECO:0000313" key="2">
    <source>
        <dbReference type="EMBL" id="ACI64172.1"/>
    </source>
</evidence>
<evidence type="ECO:0000313" key="3">
    <source>
        <dbReference type="Proteomes" id="UP000001449"/>
    </source>
</evidence>
<dbReference type="GO" id="GO:0008168">
    <property type="term" value="F:methyltransferase activity"/>
    <property type="evidence" value="ECO:0000318"/>
    <property type="project" value="GO_Central"/>
</dbReference>
<organism evidence="2 3">
    <name type="scientific">Thalassiosira pseudonana</name>
    <name type="common">Marine diatom</name>
    <name type="synonym">Cyclotella nana</name>
    <dbReference type="NCBI Taxonomy" id="35128"/>
    <lineage>
        <taxon>Eukaryota</taxon>
        <taxon>Sar</taxon>
        <taxon>Stramenopiles</taxon>
        <taxon>Ochrophyta</taxon>
        <taxon>Bacillariophyta</taxon>
        <taxon>Coscinodiscophyceae</taxon>
        <taxon>Thalassiosirophycidae</taxon>
        <taxon>Thalassiosirales</taxon>
        <taxon>Thalassiosiraceae</taxon>
        <taxon>Thalassiosira</taxon>
    </lineage>
</organism>
<dbReference type="InParanoid" id="B5YM15"/>
<dbReference type="Pfam" id="PF08242">
    <property type="entry name" value="Methyltransf_12"/>
    <property type="match status" value="1"/>
</dbReference>
<keyword evidence="3" id="KW-1185">Reference proteome</keyword>
<dbReference type="Gene3D" id="3.40.50.150">
    <property type="entry name" value="Vaccinia Virus protein VP39"/>
    <property type="match status" value="1"/>
</dbReference>
<dbReference type="EMBL" id="CP001159">
    <property type="protein sequence ID" value="ACI64172.1"/>
    <property type="molecule type" value="Genomic_DNA"/>
</dbReference>
<dbReference type="AlphaFoldDB" id="B5YM15"/>
<name>B5YM15_THAPS</name>
<dbReference type="InterPro" id="IPR013217">
    <property type="entry name" value="Methyltransf_12"/>
</dbReference>
<dbReference type="SUPFAM" id="SSF53335">
    <property type="entry name" value="S-adenosyl-L-methionine-dependent methyltransferases"/>
    <property type="match status" value="1"/>
</dbReference>
<accession>B5YM15</accession>
<sequence length="225" mass="25584">MDSATNTHECKCNESNNEEPTWDDLADSWESFEGVKEFSEGAYRLMKENVPIADWSSCSILDVGCGTGYFDRLLADDCDCNKVVAMDPSRNMLDVLEQRIQESDGKNKDKIRVVNGSLDEEMVKKLRGENLSQFNVIVANSVCRFLPKYDEFLGCVESLLAPDGVFIQCDWQQDKEPFVNDHKEGFHRQMISDAYDKVGLEVVYLDDAFTIENMKILGAIGRKRH</sequence>
<protein>
    <recommendedName>
        <fullName evidence="1">Methyltransferase type 12 domain-containing protein</fullName>
    </recommendedName>
</protein>
<dbReference type="HOGENOM" id="CLU_037990_1_2_1"/>
<gene>
    <name evidence="2" type="ORF">THAPS_10972</name>
</gene>
<dbReference type="Proteomes" id="UP000001449">
    <property type="component" value="Chromosome 18"/>
</dbReference>
<proteinExistence type="predicted"/>
<dbReference type="PaxDb" id="35128-Thaps10972"/>
<dbReference type="InterPro" id="IPR029063">
    <property type="entry name" value="SAM-dependent_MTases_sf"/>
</dbReference>
<reference evidence="2 3" key="2">
    <citation type="journal article" date="2008" name="Nature">
        <title>The Phaeodactylum genome reveals the evolutionary history of diatom genomes.</title>
        <authorList>
            <person name="Bowler C."/>
            <person name="Allen A.E."/>
            <person name="Badger J.H."/>
            <person name="Grimwood J."/>
            <person name="Jabbari K."/>
            <person name="Kuo A."/>
            <person name="Maheswari U."/>
            <person name="Martens C."/>
            <person name="Maumus F."/>
            <person name="Otillar R.P."/>
            <person name="Rayko E."/>
            <person name="Salamov A."/>
            <person name="Vandepoele K."/>
            <person name="Beszteri B."/>
            <person name="Gruber A."/>
            <person name="Heijde M."/>
            <person name="Katinka M."/>
            <person name="Mock T."/>
            <person name="Valentin K."/>
            <person name="Verret F."/>
            <person name="Berges J.A."/>
            <person name="Brownlee C."/>
            <person name="Cadoret J.P."/>
            <person name="Chiovitti A."/>
            <person name="Choi C.J."/>
            <person name="Coesel S."/>
            <person name="De Martino A."/>
            <person name="Detter J.C."/>
            <person name="Durkin C."/>
            <person name="Falciatore A."/>
            <person name="Fournet J."/>
            <person name="Haruta M."/>
            <person name="Huysman M.J."/>
            <person name="Jenkins B.D."/>
            <person name="Jiroutova K."/>
            <person name="Jorgensen R.E."/>
            <person name="Joubert Y."/>
            <person name="Kaplan A."/>
            <person name="Kroger N."/>
            <person name="Kroth P.G."/>
            <person name="La Roche J."/>
            <person name="Lindquist E."/>
            <person name="Lommer M."/>
            <person name="Martin-Jezequel V."/>
            <person name="Lopez P.J."/>
            <person name="Lucas S."/>
            <person name="Mangogna M."/>
            <person name="McGinnis K."/>
            <person name="Medlin L.K."/>
            <person name="Montsant A."/>
            <person name="Oudot-Le Secq M.P."/>
            <person name="Napoli C."/>
            <person name="Obornik M."/>
            <person name="Parker M.S."/>
            <person name="Petit J.L."/>
            <person name="Porcel B.M."/>
            <person name="Poulsen N."/>
            <person name="Robison M."/>
            <person name="Rychlewski L."/>
            <person name="Rynearson T.A."/>
            <person name="Schmutz J."/>
            <person name="Shapiro H."/>
            <person name="Siaut M."/>
            <person name="Stanley M."/>
            <person name="Sussman M.R."/>
            <person name="Taylor A.R."/>
            <person name="Vardi A."/>
            <person name="von Dassow P."/>
            <person name="Vyverman W."/>
            <person name="Willis A."/>
            <person name="Wyrwicz L.S."/>
            <person name="Rokhsar D.S."/>
            <person name="Weissenbach J."/>
            <person name="Armbrust E.V."/>
            <person name="Green B.R."/>
            <person name="Van de Peer Y."/>
            <person name="Grigoriev I.V."/>
        </authorList>
    </citation>
    <scope>NUCLEOTIDE SEQUENCE [LARGE SCALE GENOMIC DNA]</scope>
    <source>
        <strain evidence="2 3">CCMP1335</strain>
    </source>
</reference>
<feature type="domain" description="Methyltransferase type 12" evidence="1">
    <location>
        <begin position="61"/>
        <end position="166"/>
    </location>
</feature>
<dbReference type="GeneID" id="7444803"/>
<dbReference type="KEGG" id="tps:THAPS_10972"/>
<dbReference type="PANTHER" id="PTHR43591:SF24">
    <property type="entry name" value="2-METHOXY-6-POLYPRENYL-1,4-BENZOQUINOL METHYLASE, MITOCHONDRIAL"/>
    <property type="match status" value="1"/>
</dbReference>